<evidence type="ECO:0000256" key="4">
    <source>
        <dbReference type="ARBA" id="ARBA00013044"/>
    </source>
</evidence>
<reference evidence="9" key="1">
    <citation type="submission" date="2017-01" db="EMBL/GenBank/DDBJ databases">
        <title>Comparative genomics of anhydrobiosis in the tardigrade Hypsibius dujardini.</title>
        <authorList>
            <person name="Yoshida Y."/>
            <person name="Koutsovoulos G."/>
            <person name="Laetsch D."/>
            <person name="Stevens L."/>
            <person name="Kumar S."/>
            <person name="Horikawa D."/>
            <person name="Ishino K."/>
            <person name="Komine S."/>
            <person name="Tomita M."/>
            <person name="Blaxter M."/>
            <person name="Arakawa K."/>
        </authorList>
    </citation>
    <scope>NUCLEOTIDE SEQUENCE [LARGE SCALE GENOMIC DNA]</scope>
    <source>
        <strain evidence="9">Z151</strain>
    </source>
</reference>
<dbReference type="InterPro" id="IPR015047">
    <property type="entry name" value="SYNJ1/2_RRM"/>
</dbReference>
<dbReference type="SMART" id="SM00128">
    <property type="entry name" value="IPPc"/>
    <property type="match status" value="1"/>
</dbReference>
<dbReference type="PANTHER" id="PTHR11200:SF257">
    <property type="entry name" value="PHOSPHOINOSITIDE 5-PHOSPHATASE"/>
    <property type="match status" value="1"/>
</dbReference>
<dbReference type="PANTHER" id="PTHR11200">
    <property type="entry name" value="INOSITOL 5-PHOSPHATASE"/>
    <property type="match status" value="1"/>
</dbReference>
<dbReference type="Pfam" id="PF22669">
    <property type="entry name" value="Exo_endo_phos2"/>
    <property type="match status" value="1"/>
</dbReference>
<comment type="similarity">
    <text evidence="3">In the central section; belongs to the inositol 1,4,5-trisphosphate 5-phosphatase family.</text>
</comment>
<dbReference type="OrthoDB" id="1925875at2759"/>
<dbReference type="GO" id="GO:0004439">
    <property type="term" value="F:phosphatidylinositol-4,5-bisphosphate 5-phosphatase activity"/>
    <property type="evidence" value="ECO:0007669"/>
    <property type="project" value="UniProtKB-EC"/>
</dbReference>
<dbReference type="EMBL" id="MTYJ01000085">
    <property type="protein sequence ID" value="OQV15687.1"/>
    <property type="molecule type" value="Genomic_DNA"/>
</dbReference>
<evidence type="ECO:0000256" key="5">
    <source>
        <dbReference type="ARBA" id="ARBA00022801"/>
    </source>
</evidence>
<dbReference type="GO" id="GO:0046856">
    <property type="term" value="P:phosphatidylinositol dephosphorylation"/>
    <property type="evidence" value="ECO:0007669"/>
    <property type="project" value="InterPro"/>
</dbReference>
<evidence type="ECO:0000256" key="2">
    <source>
        <dbReference type="ARBA" id="ARBA00008943"/>
    </source>
</evidence>
<evidence type="ECO:0000256" key="6">
    <source>
        <dbReference type="SAM" id="MobiDB-lite"/>
    </source>
</evidence>
<feature type="compositionally biased region" description="Polar residues" evidence="6">
    <location>
        <begin position="1160"/>
        <end position="1173"/>
    </location>
</feature>
<evidence type="ECO:0000313" key="8">
    <source>
        <dbReference type="EMBL" id="OQV15687.1"/>
    </source>
</evidence>
<dbReference type="InterPro" id="IPR002013">
    <property type="entry name" value="SAC_dom"/>
</dbReference>
<dbReference type="Pfam" id="PF02383">
    <property type="entry name" value="Syja_N"/>
    <property type="match status" value="1"/>
</dbReference>
<dbReference type="PROSITE" id="PS50275">
    <property type="entry name" value="SAC"/>
    <property type="match status" value="1"/>
</dbReference>
<organism evidence="8 9">
    <name type="scientific">Hypsibius exemplaris</name>
    <name type="common">Freshwater tardigrade</name>
    <dbReference type="NCBI Taxonomy" id="2072580"/>
    <lineage>
        <taxon>Eukaryota</taxon>
        <taxon>Metazoa</taxon>
        <taxon>Ecdysozoa</taxon>
        <taxon>Tardigrada</taxon>
        <taxon>Eutardigrada</taxon>
        <taxon>Parachela</taxon>
        <taxon>Hypsibioidea</taxon>
        <taxon>Hypsibiidae</taxon>
        <taxon>Hypsibius</taxon>
    </lineage>
</organism>
<keyword evidence="5" id="KW-0378">Hydrolase</keyword>
<protein>
    <recommendedName>
        <fullName evidence="4">phosphoinositide 5-phosphatase</fullName>
        <ecNumber evidence="4">3.1.3.36</ecNumber>
    </recommendedName>
</protein>
<dbReference type="InterPro" id="IPR046985">
    <property type="entry name" value="IP5"/>
</dbReference>
<sequence>MVLGKNYKVYHKPADSQRPFSLIVEASRGPGHSEALYFESGVITTLSTEDFAGLKPAHTKILDAYALLGVLTYNAGQHRILYLVAVNSCVSVGKLLFGDVETEVLRITGVAVISLRNTVGDEDRLVEFVKLLSSGIFYFAVPASANAAPSVDLTLCAQRISMKAPTDNRFFWNRGLHLYLQSFGIACDRWLVKVICGGVEIKTLYVAQYQARACIISRFNCYRAGTRFQVRGANDDGNVANFVETEQLICLGDQTSSFIQIRGSVPLFWEQTGVQVGAHKIKFSRSFETMSPAFERHLNMIRREYGDQVVINLLGNKEGETTLSEIFRTLMASSPYHSGMLYIHFDYHANCRGGRTDALITDLKPRFEHKLNEFRYFHSTEKDGPLLQQTGTVRTNCLDCLDRTNAVQTFIGLTILEEQLKSFGLHEKPQIVSRFQQLFAQLWTQNGDHVSRIYAGTGALDGKSKLKDGARSVSRTLQNNLFDTSKQEAMDILLSGSLLNSDYADRARTVLPFNLRQVPAFLLGSLFARMEEYTNTLPLTFWVGTWNVNGGKGMRTTGGTDRPIDDWLLDCAAQAKENKTNFLLGSWDPNKPVDVFAVGFEEIVDLNASNIMAASTTNQRQWCTDITATINKRGHYVLVNSVQLVGVCLFVFIHVKHVPYLRDVATAMVKTGLGGATGNKGGVAIRFQLYNSSLCFCCSHFAAGQSNVNERNADFQEISRKLVFPADLTPHGHDFVFWCGDFNYRIDMANDYVRDFIKNANWPSLMEGDQLLFSKKDGKTFEDYVEAPVLFAPTYKYDLFTDQYDTSEKCRTPAWTDRVLVKGRKFGELEWNEFSIVYYGRSEIQSSDHRPVNALIEADIHVTDERRCEAVLEDILATLGPSDGTVIISADEPNALYEPEVYSSVMGAMALLGEILLIRYSGAHLCVTFSTGQSALKAAQFDGTEIMGRVIRIELCLTDWRDVLDKVISLCRNTAVALSDTGAPLLLDENLISMHIPLSDPSASGLNDLEILEGEEVKPTAGKEFAGSLANMALSEAADVYAAGAHEWGLNEAISPDIIPIQKVPPPRPPPSRPPARPAPPKAREAVTPPVVTPPMVTPPVDPWAVESDLSTVSEFQPVETVSTLHDILARGAPAPVNWDPWGSEPSTFSPSIPPLTKPSFDTTVGSSEASTESPPPPPPPPRRRVGQQLPDVLRSIAK</sequence>
<evidence type="ECO:0000259" key="7">
    <source>
        <dbReference type="PROSITE" id="PS50275"/>
    </source>
</evidence>
<evidence type="ECO:0000256" key="3">
    <source>
        <dbReference type="ARBA" id="ARBA00009678"/>
    </source>
</evidence>
<dbReference type="InterPro" id="IPR012677">
    <property type="entry name" value="Nucleotide-bd_a/b_plait_sf"/>
</dbReference>
<dbReference type="AlphaFoldDB" id="A0A1W0WKI8"/>
<comment type="similarity">
    <text evidence="2">Belongs to the synaptojanin family.</text>
</comment>
<name>A0A1W0WKI8_HYPEX</name>
<dbReference type="SUPFAM" id="SSF56219">
    <property type="entry name" value="DNase I-like"/>
    <property type="match status" value="1"/>
</dbReference>
<dbReference type="GO" id="GO:0098793">
    <property type="term" value="C:presynapse"/>
    <property type="evidence" value="ECO:0007669"/>
    <property type="project" value="GOC"/>
</dbReference>
<evidence type="ECO:0000313" key="9">
    <source>
        <dbReference type="Proteomes" id="UP000192578"/>
    </source>
</evidence>
<comment type="catalytic activity">
    <reaction evidence="1">
        <text>a 1,2-diacyl-sn-glycero-3-phospho-(1D-myo-inositol-4,5-bisphosphate) + H2O = a 1,2-diacyl-sn-glycero-3-phospho-(1D-myo-inositol 4-phosphate) + phosphate</text>
        <dbReference type="Rhea" id="RHEA:22764"/>
        <dbReference type="ChEBI" id="CHEBI:15377"/>
        <dbReference type="ChEBI" id="CHEBI:43474"/>
        <dbReference type="ChEBI" id="CHEBI:58178"/>
        <dbReference type="ChEBI" id="CHEBI:58456"/>
        <dbReference type="EC" id="3.1.3.36"/>
    </reaction>
</comment>
<dbReference type="GO" id="GO:0048488">
    <property type="term" value="P:synaptic vesicle endocytosis"/>
    <property type="evidence" value="ECO:0007669"/>
    <property type="project" value="TreeGrafter"/>
</dbReference>
<feature type="region of interest" description="Disordered" evidence="6">
    <location>
        <begin position="1059"/>
        <end position="1094"/>
    </location>
</feature>
<accession>A0A1W0WKI8</accession>
<dbReference type="EC" id="3.1.3.36" evidence="4"/>
<evidence type="ECO:0000256" key="1">
    <source>
        <dbReference type="ARBA" id="ARBA00001786"/>
    </source>
</evidence>
<dbReference type="Pfam" id="PF08952">
    <property type="entry name" value="DUF1866"/>
    <property type="match status" value="1"/>
</dbReference>
<feature type="domain" description="SAC" evidence="7">
    <location>
        <begin position="128"/>
        <end position="456"/>
    </location>
</feature>
<comment type="caution">
    <text evidence="8">The sequence shown here is derived from an EMBL/GenBank/DDBJ whole genome shotgun (WGS) entry which is preliminary data.</text>
</comment>
<feature type="region of interest" description="Disordered" evidence="6">
    <location>
        <begin position="1137"/>
        <end position="1199"/>
    </location>
</feature>
<proteinExistence type="inferred from homology"/>
<dbReference type="Gene3D" id="3.30.70.330">
    <property type="match status" value="1"/>
</dbReference>
<dbReference type="SMART" id="SM01165">
    <property type="entry name" value="DUF1866"/>
    <property type="match status" value="1"/>
</dbReference>
<dbReference type="InterPro" id="IPR000300">
    <property type="entry name" value="IPPc"/>
</dbReference>
<dbReference type="Gene3D" id="3.60.10.10">
    <property type="entry name" value="Endonuclease/exonuclease/phosphatase"/>
    <property type="match status" value="1"/>
</dbReference>
<feature type="compositionally biased region" description="Pro residues" evidence="6">
    <location>
        <begin position="1063"/>
        <end position="1081"/>
    </location>
</feature>
<dbReference type="Proteomes" id="UP000192578">
    <property type="component" value="Unassembled WGS sequence"/>
</dbReference>
<gene>
    <name evidence="8" type="ORF">BV898_10162</name>
</gene>
<dbReference type="InterPro" id="IPR036691">
    <property type="entry name" value="Endo/exonu/phosph_ase_sf"/>
</dbReference>
<keyword evidence="9" id="KW-1185">Reference proteome</keyword>